<name>A0A0F9J955_9ZZZZ</name>
<organism evidence="1">
    <name type="scientific">marine sediment metagenome</name>
    <dbReference type="NCBI Taxonomy" id="412755"/>
    <lineage>
        <taxon>unclassified sequences</taxon>
        <taxon>metagenomes</taxon>
        <taxon>ecological metagenomes</taxon>
    </lineage>
</organism>
<proteinExistence type="predicted"/>
<evidence type="ECO:0000313" key="1">
    <source>
        <dbReference type="EMBL" id="KKM66289.1"/>
    </source>
</evidence>
<gene>
    <name evidence="1" type="ORF">LCGC14_1482720</name>
</gene>
<sequence length="86" mass="10458">MENLIRKENEEFSKRINEWYQHIEVQLQTLIKKHGIDLHDYESIIRRCRVEFHPNSKRKYYIDNKVVIVASIETSENKIKMVTKLV</sequence>
<protein>
    <submittedName>
        <fullName evidence="1">Uncharacterized protein</fullName>
    </submittedName>
</protein>
<reference evidence="1" key="1">
    <citation type="journal article" date="2015" name="Nature">
        <title>Complex archaea that bridge the gap between prokaryotes and eukaryotes.</title>
        <authorList>
            <person name="Spang A."/>
            <person name="Saw J.H."/>
            <person name="Jorgensen S.L."/>
            <person name="Zaremba-Niedzwiedzka K."/>
            <person name="Martijn J."/>
            <person name="Lind A.E."/>
            <person name="van Eijk R."/>
            <person name="Schleper C."/>
            <person name="Guy L."/>
            <person name="Ettema T.J."/>
        </authorList>
    </citation>
    <scope>NUCLEOTIDE SEQUENCE</scope>
</reference>
<dbReference type="EMBL" id="LAZR01010563">
    <property type="protein sequence ID" value="KKM66289.1"/>
    <property type="molecule type" value="Genomic_DNA"/>
</dbReference>
<comment type="caution">
    <text evidence="1">The sequence shown here is derived from an EMBL/GenBank/DDBJ whole genome shotgun (WGS) entry which is preliminary data.</text>
</comment>
<dbReference type="AlphaFoldDB" id="A0A0F9J955"/>
<accession>A0A0F9J955</accession>